<sequence>MAIYPDLKGKTVVVTGGASGIGAALVEAFAQQGAKVGFLDRDETAGTALANALTSQGSQVHFVPLDLRDTETLRAGIETVRTELGAITVLVNNAAHDERHATEDVTEAYFDDRIATNFKHQFFASQAVLPDMRAAGGGAIICMSSISWMAGFGGMALYTASKSAVIGLVRSIARDFGPFNIRVNAVTPGWIMTQRQLDLWLTPEADAMRQERQALKQRLMPADVAKLALFLASDDARVITSQNYIIDGGWV</sequence>
<protein>
    <submittedName>
        <fullName evidence="4">3-oxoacyl-ACP reductase</fullName>
    </submittedName>
</protein>
<dbReference type="RefSeq" id="WP_100669981.1">
    <property type="nucleotide sequence ID" value="NZ_NJGD01000001.1"/>
</dbReference>
<dbReference type="PRINTS" id="PR00081">
    <property type="entry name" value="GDHRDH"/>
</dbReference>
<dbReference type="CDD" id="cd05233">
    <property type="entry name" value="SDR_c"/>
    <property type="match status" value="1"/>
</dbReference>
<feature type="domain" description="Ketoreductase" evidence="3">
    <location>
        <begin position="10"/>
        <end position="203"/>
    </location>
</feature>
<dbReference type="SUPFAM" id="SSF51735">
    <property type="entry name" value="NAD(P)-binding Rossmann-fold domains"/>
    <property type="match status" value="1"/>
</dbReference>
<evidence type="ECO:0000259" key="3">
    <source>
        <dbReference type="SMART" id="SM00822"/>
    </source>
</evidence>
<proteinExistence type="inferred from homology"/>
<dbReference type="Gene3D" id="3.40.50.720">
    <property type="entry name" value="NAD(P)-binding Rossmann-like Domain"/>
    <property type="match status" value="1"/>
</dbReference>
<evidence type="ECO:0000313" key="4">
    <source>
        <dbReference type="EMBL" id="PJR17410.1"/>
    </source>
</evidence>
<dbReference type="PANTHER" id="PTHR43639">
    <property type="entry name" value="OXIDOREDUCTASE, SHORT-CHAIN DEHYDROGENASE/REDUCTASE FAMILY (AFU_ORTHOLOGUE AFUA_5G02870)"/>
    <property type="match status" value="1"/>
</dbReference>
<dbReference type="FunFam" id="3.40.50.720:FF:000084">
    <property type="entry name" value="Short-chain dehydrogenase reductase"/>
    <property type="match status" value="1"/>
</dbReference>
<dbReference type="InterPro" id="IPR057326">
    <property type="entry name" value="KR_dom"/>
</dbReference>
<dbReference type="PANTHER" id="PTHR43639:SF1">
    <property type="entry name" value="SHORT-CHAIN DEHYDROGENASE_REDUCTASE FAMILY PROTEIN"/>
    <property type="match status" value="1"/>
</dbReference>
<dbReference type="AlphaFoldDB" id="A0A2J0ZA61"/>
<gene>
    <name evidence="4" type="ORF">CEJ86_04465</name>
</gene>
<dbReference type="SMART" id="SM00822">
    <property type="entry name" value="PKS_KR"/>
    <property type="match status" value="1"/>
</dbReference>
<dbReference type="Pfam" id="PF13561">
    <property type="entry name" value="adh_short_C2"/>
    <property type="match status" value="1"/>
</dbReference>
<dbReference type="Proteomes" id="UP000231987">
    <property type="component" value="Unassembled WGS sequence"/>
</dbReference>
<evidence type="ECO:0000256" key="1">
    <source>
        <dbReference type="ARBA" id="ARBA00006484"/>
    </source>
</evidence>
<dbReference type="InterPro" id="IPR036291">
    <property type="entry name" value="NAD(P)-bd_dom_sf"/>
</dbReference>
<dbReference type="InterPro" id="IPR002347">
    <property type="entry name" value="SDR_fam"/>
</dbReference>
<reference evidence="4 5" key="1">
    <citation type="submission" date="2017-06" db="EMBL/GenBank/DDBJ databases">
        <title>Ensifer strains isolated from leguminous trees and herbs display diverse denitrification phenotypes with some acting as strong N2O sinks.</title>
        <authorList>
            <person name="Woliy K."/>
            <person name="Mania D."/>
            <person name="Bakken L.R."/>
            <person name="Frostegard A."/>
        </authorList>
    </citation>
    <scope>NUCLEOTIDE SEQUENCE [LARGE SCALE GENOMIC DNA]</scope>
    <source>
        <strain evidence="4 5">AC50a</strain>
    </source>
</reference>
<evidence type="ECO:0000256" key="2">
    <source>
        <dbReference type="ARBA" id="ARBA00023002"/>
    </source>
</evidence>
<accession>A0A2J0ZA61</accession>
<name>A0A2J0ZA61_RHIML</name>
<dbReference type="InterPro" id="IPR020904">
    <property type="entry name" value="Sc_DH/Rdtase_CS"/>
</dbReference>
<dbReference type="PRINTS" id="PR00080">
    <property type="entry name" value="SDRFAMILY"/>
</dbReference>
<dbReference type="EMBL" id="NJGD01000001">
    <property type="protein sequence ID" value="PJR17410.1"/>
    <property type="molecule type" value="Genomic_DNA"/>
</dbReference>
<comment type="caution">
    <text evidence="4">The sequence shown here is derived from an EMBL/GenBank/DDBJ whole genome shotgun (WGS) entry which is preliminary data.</text>
</comment>
<organism evidence="4 5">
    <name type="scientific">Rhizobium meliloti</name>
    <name type="common">Ensifer meliloti</name>
    <name type="synonym">Sinorhizobium meliloti</name>
    <dbReference type="NCBI Taxonomy" id="382"/>
    <lineage>
        <taxon>Bacteria</taxon>
        <taxon>Pseudomonadati</taxon>
        <taxon>Pseudomonadota</taxon>
        <taxon>Alphaproteobacteria</taxon>
        <taxon>Hyphomicrobiales</taxon>
        <taxon>Rhizobiaceae</taxon>
        <taxon>Sinorhizobium/Ensifer group</taxon>
        <taxon>Sinorhizobium</taxon>
    </lineage>
</organism>
<dbReference type="GO" id="GO:0016491">
    <property type="term" value="F:oxidoreductase activity"/>
    <property type="evidence" value="ECO:0007669"/>
    <property type="project" value="UniProtKB-KW"/>
</dbReference>
<dbReference type="PROSITE" id="PS00061">
    <property type="entry name" value="ADH_SHORT"/>
    <property type="match status" value="1"/>
</dbReference>
<evidence type="ECO:0000313" key="5">
    <source>
        <dbReference type="Proteomes" id="UP000231987"/>
    </source>
</evidence>
<comment type="similarity">
    <text evidence="1">Belongs to the short-chain dehydrogenases/reductases (SDR) family.</text>
</comment>
<keyword evidence="2" id="KW-0560">Oxidoreductase</keyword>